<accession>A0A0G8AVU7</accession>
<gene>
    <name evidence="1" type="ORF">TQ37_05205</name>
</gene>
<evidence type="ECO:0000313" key="2">
    <source>
        <dbReference type="Proteomes" id="UP000035037"/>
    </source>
</evidence>
<reference evidence="1 2" key="1">
    <citation type="submission" date="2015-02" db="EMBL/GenBank/DDBJ databases">
        <authorList>
            <person name="Slaby B."/>
            <person name="Hentschel U."/>
        </authorList>
    </citation>
    <scope>NUCLEOTIDE SEQUENCE [LARGE SCALE GENOMIC DNA]</scope>
    <source>
        <strain evidence="1">15L</strain>
    </source>
</reference>
<sequence length="62" mass="7152">MFSLTLLLCTFFLCIFYTLNDIFEFLILIHVFFLVSCRKVLVLGGSLEFLQGCQCQVLIPAR</sequence>
<organism evidence="1 2">
    <name type="scientific">Candidatus Synechococcus spongiarum 15L</name>
    <dbReference type="NCBI Taxonomy" id="1608419"/>
    <lineage>
        <taxon>Bacteria</taxon>
        <taxon>Bacillati</taxon>
        <taxon>Cyanobacteriota</taxon>
        <taxon>Cyanophyceae</taxon>
        <taxon>Synechococcales</taxon>
        <taxon>Synechococcaceae</taxon>
        <taxon>Synechococcus</taxon>
    </lineage>
</organism>
<dbReference type="EMBL" id="JYFQ01000102">
    <property type="protein sequence ID" value="KKZ12705.1"/>
    <property type="molecule type" value="Genomic_DNA"/>
</dbReference>
<dbReference type="Proteomes" id="UP000035037">
    <property type="component" value="Unassembled WGS sequence"/>
</dbReference>
<proteinExistence type="predicted"/>
<name>A0A0G8AVU7_9SYNE</name>
<protein>
    <submittedName>
        <fullName evidence="1">Uncharacterized protein</fullName>
    </submittedName>
</protein>
<comment type="caution">
    <text evidence="1">The sequence shown here is derived from an EMBL/GenBank/DDBJ whole genome shotgun (WGS) entry which is preliminary data.</text>
</comment>
<dbReference type="AlphaFoldDB" id="A0A0G8AVU7"/>
<evidence type="ECO:0000313" key="1">
    <source>
        <dbReference type="EMBL" id="KKZ12705.1"/>
    </source>
</evidence>
<reference evidence="1 2" key="2">
    <citation type="submission" date="2015-05" db="EMBL/GenBank/DDBJ databases">
        <title>Lifestyle Evolution in Cyanobacterial Symbionts of Sponges.</title>
        <authorList>
            <person name="Burgsdorf I."/>
            <person name="Slaby B.M."/>
            <person name="Handley K.M."/>
            <person name="Haber M."/>
            <person name="Blom J."/>
            <person name="Marshall C.W."/>
            <person name="Gilbert J.A."/>
            <person name="Hentschel U."/>
            <person name="Steindler L."/>
        </authorList>
    </citation>
    <scope>NUCLEOTIDE SEQUENCE [LARGE SCALE GENOMIC DNA]</scope>
    <source>
        <strain evidence="1">15L</strain>
    </source>
</reference>